<feature type="region of interest" description="Disordered" evidence="1">
    <location>
        <begin position="1"/>
        <end position="69"/>
    </location>
</feature>
<sequence length="69" mass="7109">MPDNGAERRPDPRVAFAGETGSRVGETDARPGAAEGVTATTGAGGHLPPLAEERPDGRPLTQRFAEPEG</sequence>
<dbReference type="EMBL" id="JBHSBC010000012">
    <property type="protein sequence ID" value="MFC3980857.1"/>
    <property type="molecule type" value="Genomic_DNA"/>
</dbReference>
<feature type="compositionally biased region" description="Low complexity" evidence="1">
    <location>
        <begin position="32"/>
        <end position="41"/>
    </location>
</feature>
<evidence type="ECO:0000313" key="2">
    <source>
        <dbReference type="EMBL" id="MFC3980857.1"/>
    </source>
</evidence>
<comment type="caution">
    <text evidence="2">The sequence shown here is derived from an EMBL/GenBank/DDBJ whole genome shotgun (WGS) entry which is preliminary data.</text>
</comment>
<evidence type="ECO:0000256" key="1">
    <source>
        <dbReference type="SAM" id="MobiDB-lite"/>
    </source>
</evidence>
<keyword evidence="3" id="KW-1185">Reference proteome</keyword>
<name>A0ABV8F0N0_9ACTN</name>
<accession>A0ABV8F0N0</accession>
<dbReference type="RefSeq" id="WP_386189815.1">
    <property type="nucleotide sequence ID" value="NZ_JBHSBC010000012.1"/>
</dbReference>
<reference evidence="3" key="1">
    <citation type="journal article" date="2019" name="Int. J. Syst. Evol. Microbiol.">
        <title>The Global Catalogue of Microorganisms (GCM) 10K type strain sequencing project: providing services to taxonomists for standard genome sequencing and annotation.</title>
        <authorList>
            <consortium name="The Broad Institute Genomics Platform"/>
            <consortium name="The Broad Institute Genome Sequencing Center for Infectious Disease"/>
            <person name="Wu L."/>
            <person name="Ma J."/>
        </authorList>
    </citation>
    <scope>NUCLEOTIDE SEQUENCE [LARGE SCALE GENOMIC DNA]</scope>
    <source>
        <strain evidence="3">TBRC 7912</strain>
    </source>
</reference>
<gene>
    <name evidence="2" type="ORF">ACFOYY_12045</name>
</gene>
<organism evidence="2 3">
    <name type="scientific">Streptosporangium jomthongense</name>
    <dbReference type="NCBI Taxonomy" id="1193683"/>
    <lineage>
        <taxon>Bacteria</taxon>
        <taxon>Bacillati</taxon>
        <taxon>Actinomycetota</taxon>
        <taxon>Actinomycetes</taxon>
        <taxon>Streptosporangiales</taxon>
        <taxon>Streptosporangiaceae</taxon>
        <taxon>Streptosporangium</taxon>
    </lineage>
</organism>
<proteinExistence type="predicted"/>
<feature type="compositionally biased region" description="Basic and acidic residues" evidence="1">
    <location>
        <begin position="1"/>
        <end position="12"/>
    </location>
</feature>
<protein>
    <submittedName>
        <fullName evidence="2">Uncharacterized protein</fullName>
    </submittedName>
</protein>
<evidence type="ECO:0000313" key="3">
    <source>
        <dbReference type="Proteomes" id="UP001595698"/>
    </source>
</evidence>
<dbReference type="Proteomes" id="UP001595698">
    <property type="component" value="Unassembled WGS sequence"/>
</dbReference>